<keyword evidence="7 10" id="KW-0456">Lyase</keyword>
<sequence length="132" mass="14329">MIYRLQIIGDDYQVTSAPLVEQAADEGACNAVLIKVNQSGTISESLDCLSTARQRGYRAVVSARSGESEDVTIAHLAVGLNAGQLKVGSFTRSERMAKWNECLRIADQLGPDSFVKGLPLADTWWARQSVKS</sequence>
<dbReference type="OrthoDB" id="9804716at2"/>
<dbReference type="SUPFAM" id="SSF51604">
    <property type="entry name" value="Enolase C-terminal domain-like"/>
    <property type="match status" value="1"/>
</dbReference>
<dbReference type="EMBL" id="CP018632">
    <property type="protein sequence ID" value="ASJ74062.1"/>
    <property type="molecule type" value="Genomic_DNA"/>
</dbReference>
<dbReference type="PRINTS" id="PR00148">
    <property type="entry name" value="ENOLASE"/>
</dbReference>
<dbReference type="Gene3D" id="3.20.20.120">
    <property type="entry name" value="Enolase-like C-terminal domain"/>
    <property type="match status" value="1"/>
</dbReference>
<dbReference type="EC" id="4.2.1.11" evidence="3"/>
<dbReference type="KEGG" id="gai:IMCC3135_19920"/>
<name>A0A2Z2NRI4_9GAMM</name>
<protein>
    <recommendedName>
        <fullName evidence="4">Enolase</fullName>
        <ecNumber evidence="3">4.2.1.11</ecNumber>
    </recommendedName>
</protein>
<dbReference type="GO" id="GO:0006096">
    <property type="term" value="P:glycolytic process"/>
    <property type="evidence" value="ECO:0007669"/>
    <property type="project" value="UniProtKB-UniPathway"/>
</dbReference>
<dbReference type="AlphaFoldDB" id="A0A2Z2NRI4"/>
<dbReference type="GO" id="GO:0000287">
    <property type="term" value="F:magnesium ion binding"/>
    <property type="evidence" value="ECO:0007669"/>
    <property type="project" value="InterPro"/>
</dbReference>
<proteinExistence type="inferred from homology"/>
<dbReference type="InterPro" id="IPR036849">
    <property type="entry name" value="Enolase-like_C_sf"/>
</dbReference>
<dbReference type="Pfam" id="PF00113">
    <property type="entry name" value="Enolase_C"/>
    <property type="match status" value="1"/>
</dbReference>
<accession>A0A2Z2NRI4</accession>
<comment type="function">
    <text evidence="8">Catalyzes the reversible conversion of 2-phosphoglycerate (2-PG) into phosphoenolpyruvate (PEP). It is essential for the degradation of carbohydrates via glycolysis.</text>
</comment>
<dbReference type="PANTHER" id="PTHR11902:SF1">
    <property type="entry name" value="ENOLASE"/>
    <property type="match status" value="1"/>
</dbReference>
<comment type="pathway">
    <text evidence="1">Carbohydrate degradation; glycolysis; pyruvate from D-glyceraldehyde 3-phosphate: step 4/5.</text>
</comment>
<evidence type="ECO:0000256" key="3">
    <source>
        <dbReference type="ARBA" id="ARBA00012058"/>
    </source>
</evidence>
<evidence type="ECO:0000256" key="8">
    <source>
        <dbReference type="ARBA" id="ARBA00045763"/>
    </source>
</evidence>
<feature type="domain" description="Enolase C-terminal TIM barrel" evidence="9">
    <location>
        <begin position="1"/>
        <end position="117"/>
    </location>
</feature>
<comment type="similarity">
    <text evidence="2">Belongs to the enolase family.</text>
</comment>
<evidence type="ECO:0000259" key="9">
    <source>
        <dbReference type="SMART" id="SM01192"/>
    </source>
</evidence>
<reference evidence="10 11" key="1">
    <citation type="submission" date="2016-12" db="EMBL/GenBank/DDBJ databases">
        <authorList>
            <person name="Song W.-J."/>
            <person name="Kurnit D.M."/>
        </authorList>
    </citation>
    <scope>NUCLEOTIDE SEQUENCE [LARGE SCALE GENOMIC DNA]</scope>
    <source>
        <strain evidence="10 11">IMCC3135</strain>
    </source>
</reference>
<keyword evidence="6" id="KW-0324">Glycolysis</keyword>
<dbReference type="SMART" id="SM01192">
    <property type="entry name" value="Enolase_C"/>
    <property type="match status" value="1"/>
</dbReference>
<evidence type="ECO:0000256" key="2">
    <source>
        <dbReference type="ARBA" id="ARBA00009604"/>
    </source>
</evidence>
<dbReference type="Proteomes" id="UP000250079">
    <property type="component" value="Chromosome"/>
</dbReference>
<dbReference type="GO" id="GO:0004634">
    <property type="term" value="F:phosphopyruvate hydratase activity"/>
    <property type="evidence" value="ECO:0007669"/>
    <property type="project" value="UniProtKB-EC"/>
</dbReference>
<organism evidence="10 11">
    <name type="scientific">Granulosicoccus antarcticus IMCC3135</name>
    <dbReference type="NCBI Taxonomy" id="1192854"/>
    <lineage>
        <taxon>Bacteria</taxon>
        <taxon>Pseudomonadati</taxon>
        <taxon>Pseudomonadota</taxon>
        <taxon>Gammaproteobacteria</taxon>
        <taxon>Chromatiales</taxon>
        <taxon>Granulosicoccaceae</taxon>
        <taxon>Granulosicoccus</taxon>
    </lineage>
</organism>
<evidence type="ECO:0000313" key="11">
    <source>
        <dbReference type="Proteomes" id="UP000250079"/>
    </source>
</evidence>
<evidence type="ECO:0000256" key="5">
    <source>
        <dbReference type="ARBA" id="ARBA00022525"/>
    </source>
</evidence>
<dbReference type="InterPro" id="IPR020810">
    <property type="entry name" value="Enolase_C"/>
</dbReference>
<dbReference type="UniPathway" id="UPA00109">
    <property type="reaction ID" value="UER00187"/>
</dbReference>
<keyword evidence="5" id="KW-0964">Secreted</keyword>
<evidence type="ECO:0000256" key="6">
    <source>
        <dbReference type="ARBA" id="ARBA00023152"/>
    </source>
</evidence>
<gene>
    <name evidence="10" type="primary">eno_2</name>
    <name evidence="10" type="ORF">IMCC3135_19920</name>
</gene>
<keyword evidence="11" id="KW-1185">Reference proteome</keyword>
<dbReference type="PANTHER" id="PTHR11902">
    <property type="entry name" value="ENOLASE"/>
    <property type="match status" value="1"/>
</dbReference>
<dbReference type="GO" id="GO:0000015">
    <property type="term" value="C:phosphopyruvate hydratase complex"/>
    <property type="evidence" value="ECO:0007669"/>
    <property type="project" value="InterPro"/>
</dbReference>
<evidence type="ECO:0000256" key="4">
    <source>
        <dbReference type="ARBA" id="ARBA00017068"/>
    </source>
</evidence>
<evidence type="ECO:0000313" key="10">
    <source>
        <dbReference type="EMBL" id="ASJ74062.1"/>
    </source>
</evidence>
<dbReference type="InterPro" id="IPR000941">
    <property type="entry name" value="Enolase"/>
</dbReference>
<evidence type="ECO:0000256" key="7">
    <source>
        <dbReference type="ARBA" id="ARBA00023239"/>
    </source>
</evidence>
<evidence type="ECO:0000256" key="1">
    <source>
        <dbReference type="ARBA" id="ARBA00005031"/>
    </source>
</evidence>